<gene>
    <name evidence="2" type="ORF">SAMN05443668_12566</name>
</gene>
<feature type="transmembrane region" description="Helical" evidence="1">
    <location>
        <begin position="59"/>
        <end position="79"/>
    </location>
</feature>
<reference evidence="2 3" key="1">
    <citation type="submission" date="2016-11" db="EMBL/GenBank/DDBJ databases">
        <authorList>
            <person name="Jaros S."/>
            <person name="Januszkiewicz K."/>
            <person name="Wedrychowicz H."/>
        </authorList>
    </citation>
    <scope>NUCLEOTIDE SEQUENCE [LARGE SCALE GENOMIC DNA]</scope>
    <source>
        <strain evidence="2 3">DSM 46144</strain>
    </source>
</reference>
<feature type="transmembrane region" description="Helical" evidence="1">
    <location>
        <begin position="19"/>
        <end position="39"/>
    </location>
</feature>
<dbReference type="AlphaFoldDB" id="A0A1M7RNF1"/>
<evidence type="ECO:0000256" key="1">
    <source>
        <dbReference type="SAM" id="Phobius"/>
    </source>
</evidence>
<keyword evidence="1" id="KW-0812">Transmembrane</keyword>
<dbReference type="EMBL" id="FRCS01000025">
    <property type="protein sequence ID" value="SHN47606.1"/>
    <property type="molecule type" value="Genomic_DNA"/>
</dbReference>
<sequence>MSDVVASEWLKLRSVRSTYWLLASLVLLLAGAAGISAAMTSAWDAASPVERANFESTNMWIVVGPLTQLVLAVVAALAVTAEYRTGAIVTTLTTVPNRGRLLAAKSLVVVALTAVVGTLVVTASSALSVLIAGDRPAPIEPWTTTGDAVSSGLAGVATIVAAGLVGVGLGAAFRSSAGGVAAIAGLLFVAPVVAVYLPSPWDGRVYSVLPSSLSSQLTGESDLLLSPIGAGIALIAYPAVALAIGALTLSRRDA</sequence>
<dbReference type="PANTHER" id="PTHR37305">
    <property type="entry name" value="INTEGRAL MEMBRANE PROTEIN-RELATED"/>
    <property type="match status" value="1"/>
</dbReference>
<dbReference type="RefSeq" id="WP_073265631.1">
    <property type="nucleotide sequence ID" value="NZ_FRCS01000025.1"/>
</dbReference>
<dbReference type="PANTHER" id="PTHR37305:SF1">
    <property type="entry name" value="MEMBRANE PROTEIN"/>
    <property type="match status" value="1"/>
</dbReference>
<proteinExistence type="predicted"/>
<dbReference type="Proteomes" id="UP000184440">
    <property type="component" value="Unassembled WGS sequence"/>
</dbReference>
<dbReference type="Pfam" id="PF12730">
    <property type="entry name" value="ABC2_membrane_4"/>
    <property type="match status" value="1"/>
</dbReference>
<keyword evidence="3" id="KW-1185">Reference proteome</keyword>
<evidence type="ECO:0000313" key="2">
    <source>
        <dbReference type="EMBL" id="SHN47606.1"/>
    </source>
</evidence>
<evidence type="ECO:0008006" key="4">
    <source>
        <dbReference type="Google" id="ProtNLM"/>
    </source>
</evidence>
<name>A0A1M7RNF1_9ACTN</name>
<feature type="transmembrane region" description="Helical" evidence="1">
    <location>
        <begin position="107"/>
        <end position="132"/>
    </location>
</feature>
<evidence type="ECO:0000313" key="3">
    <source>
        <dbReference type="Proteomes" id="UP000184440"/>
    </source>
</evidence>
<feature type="transmembrane region" description="Helical" evidence="1">
    <location>
        <begin position="180"/>
        <end position="199"/>
    </location>
</feature>
<protein>
    <recommendedName>
        <fullName evidence="4">ABC-2 family transporter protein</fullName>
    </recommendedName>
</protein>
<feature type="transmembrane region" description="Helical" evidence="1">
    <location>
        <begin position="152"/>
        <end position="173"/>
    </location>
</feature>
<organism evidence="2 3">
    <name type="scientific">Cryptosporangium aurantiacum</name>
    <dbReference type="NCBI Taxonomy" id="134849"/>
    <lineage>
        <taxon>Bacteria</taxon>
        <taxon>Bacillati</taxon>
        <taxon>Actinomycetota</taxon>
        <taxon>Actinomycetes</taxon>
        <taxon>Cryptosporangiales</taxon>
        <taxon>Cryptosporangiaceae</taxon>
        <taxon>Cryptosporangium</taxon>
    </lineage>
</organism>
<dbReference type="STRING" id="134849.SAMN05443668_12566"/>
<keyword evidence="1" id="KW-1133">Transmembrane helix</keyword>
<accession>A0A1M7RNF1</accession>
<dbReference type="OrthoDB" id="5188656at2"/>
<feature type="transmembrane region" description="Helical" evidence="1">
    <location>
        <begin position="224"/>
        <end position="249"/>
    </location>
</feature>
<keyword evidence="1" id="KW-0472">Membrane</keyword>